<protein>
    <submittedName>
        <fullName evidence="6">YkvA family protein</fullName>
    </submittedName>
</protein>
<feature type="domain" description="DUF1232" evidence="5">
    <location>
        <begin position="62"/>
        <end position="97"/>
    </location>
</feature>
<name>A0ABT8YMM4_9HYPH</name>
<reference evidence="6" key="1">
    <citation type="journal article" date="2015" name="Int. J. Syst. Evol. Microbiol.">
        <title>Rhizobium alvei sp. nov., isolated from a freshwater river.</title>
        <authorList>
            <person name="Sheu S.Y."/>
            <person name="Huang H.W."/>
            <person name="Young C.C."/>
            <person name="Chen W.M."/>
        </authorList>
    </citation>
    <scope>NUCLEOTIDE SEQUENCE</scope>
    <source>
        <strain evidence="6">TNR-22</strain>
    </source>
</reference>
<evidence type="ECO:0000256" key="2">
    <source>
        <dbReference type="ARBA" id="ARBA00022692"/>
    </source>
</evidence>
<accession>A0ABT8YMM4</accession>
<evidence type="ECO:0000313" key="6">
    <source>
        <dbReference type="EMBL" id="MDO6964856.1"/>
    </source>
</evidence>
<dbReference type="RefSeq" id="WP_304376781.1">
    <property type="nucleotide sequence ID" value="NZ_JAUOZU010000008.1"/>
</dbReference>
<evidence type="ECO:0000256" key="1">
    <source>
        <dbReference type="ARBA" id="ARBA00004127"/>
    </source>
</evidence>
<organism evidence="6 7">
    <name type="scientific">Rhizobium alvei</name>
    <dbReference type="NCBI Taxonomy" id="1132659"/>
    <lineage>
        <taxon>Bacteria</taxon>
        <taxon>Pseudomonadati</taxon>
        <taxon>Pseudomonadota</taxon>
        <taxon>Alphaproteobacteria</taxon>
        <taxon>Hyphomicrobiales</taxon>
        <taxon>Rhizobiaceae</taxon>
        <taxon>Rhizobium/Agrobacterium group</taxon>
        <taxon>Rhizobium</taxon>
    </lineage>
</organism>
<reference evidence="6" key="2">
    <citation type="submission" date="2023-07" db="EMBL/GenBank/DDBJ databases">
        <authorList>
            <person name="Shen H."/>
        </authorList>
    </citation>
    <scope>NUCLEOTIDE SEQUENCE</scope>
    <source>
        <strain evidence="6">TNR-22</strain>
    </source>
</reference>
<comment type="caution">
    <text evidence="6">The sequence shown here is derived from an EMBL/GenBank/DDBJ whole genome shotgun (WGS) entry which is preliminary data.</text>
</comment>
<keyword evidence="7" id="KW-1185">Reference proteome</keyword>
<keyword evidence="4" id="KW-0472">Membrane</keyword>
<dbReference type="PIRSF" id="PIRSF031804">
    <property type="entry name" value="UCP031804"/>
    <property type="match status" value="1"/>
</dbReference>
<keyword evidence="2" id="KW-0812">Transmembrane</keyword>
<dbReference type="InterPro" id="IPR010652">
    <property type="entry name" value="DUF1232"/>
</dbReference>
<comment type="subcellular location">
    <subcellularLocation>
        <location evidence="1">Endomembrane system</location>
        <topology evidence="1">Multi-pass membrane protein</topology>
    </subcellularLocation>
</comment>
<dbReference type="EMBL" id="JAUOZU010000008">
    <property type="protein sequence ID" value="MDO6964856.1"/>
    <property type="molecule type" value="Genomic_DNA"/>
</dbReference>
<gene>
    <name evidence="6" type="ORF">Q4481_12890</name>
</gene>
<keyword evidence="3" id="KW-1133">Transmembrane helix</keyword>
<sequence>MDDVKIGEILLPGEDFDREKSARKVQSRFWPVFRKAFRQIPFSRDVVACYYCAFDPATPTRVKAILLAALAYFVLPFDAVPDILALVGFSDDIAVLAAAIGTVRAHLKAEHYDKADTALAEQDS</sequence>
<dbReference type="Proteomes" id="UP001174932">
    <property type="component" value="Unassembled WGS sequence"/>
</dbReference>
<proteinExistence type="predicted"/>
<evidence type="ECO:0000256" key="3">
    <source>
        <dbReference type="ARBA" id="ARBA00022989"/>
    </source>
</evidence>
<evidence type="ECO:0000259" key="5">
    <source>
        <dbReference type="Pfam" id="PF06803"/>
    </source>
</evidence>
<evidence type="ECO:0000313" key="7">
    <source>
        <dbReference type="Proteomes" id="UP001174932"/>
    </source>
</evidence>
<dbReference type="InterPro" id="IPR016983">
    <property type="entry name" value="UCP031804"/>
</dbReference>
<dbReference type="Pfam" id="PF06803">
    <property type="entry name" value="DUF1232"/>
    <property type="match status" value="1"/>
</dbReference>
<evidence type="ECO:0000256" key="4">
    <source>
        <dbReference type="ARBA" id="ARBA00023136"/>
    </source>
</evidence>